<evidence type="ECO:0000256" key="4">
    <source>
        <dbReference type="ARBA" id="ARBA00022801"/>
    </source>
</evidence>
<dbReference type="GO" id="GO:0004252">
    <property type="term" value="F:serine-type endopeptidase activity"/>
    <property type="evidence" value="ECO:0007669"/>
    <property type="project" value="InterPro"/>
</dbReference>
<keyword evidence="5" id="KW-0496">Mitochondrion</keyword>
<dbReference type="AlphaFoldDB" id="A0AA39HYB0"/>
<keyword evidence="3" id="KW-0999">Mitochondrion inner membrane</keyword>
<dbReference type="PRINTS" id="PR00727">
    <property type="entry name" value="LEADERPTASE"/>
</dbReference>
<evidence type="ECO:0000256" key="3">
    <source>
        <dbReference type="ARBA" id="ARBA00022792"/>
    </source>
</evidence>
<dbReference type="EMBL" id="JAUCMV010000003">
    <property type="protein sequence ID" value="KAK0413576.1"/>
    <property type="molecule type" value="Genomic_DNA"/>
</dbReference>
<keyword evidence="4" id="KW-0378">Hydrolase</keyword>
<dbReference type="SUPFAM" id="SSF51306">
    <property type="entry name" value="LexA/Signal peptidase"/>
    <property type="match status" value="1"/>
</dbReference>
<evidence type="ECO:0000313" key="11">
    <source>
        <dbReference type="Proteomes" id="UP001175271"/>
    </source>
</evidence>
<dbReference type="InterPro" id="IPR052064">
    <property type="entry name" value="Mito_IMP1_subunit"/>
</dbReference>
<accession>A0AA39HYB0</accession>
<dbReference type="InterPro" id="IPR000223">
    <property type="entry name" value="Pept_S26A_signal_pept_1"/>
</dbReference>
<dbReference type="GO" id="GO:0006627">
    <property type="term" value="P:protein processing involved in protein targeting to mitochondrion"/>
    <property type="evidence" value="ECO:0007669"/>
    <property type="project" value="TreeGrafter"/>
</dbReference>
<dbReference type="InterPro" id="IPR019758">
    <property type="entry name" value="Pept_S26A_signal_pept_1_CS"/>
</dbReference>
<gene>
    <name evidence="10" type="ORF">QR680_006879</name>
</gene>
<comment type="subunit">
    <text evidence="2">Heterodimer of 2 subunits, IMMPL1 and IMMPL2.</text>
</comment>
<comment type="caution">
    <text evidence="10">The sequence shown here is derived from an EMBL/GenBank/DDBJ whole genome shotgun (WGS) entry which is preliminary data.</text>
</comment>
<evidence type="ECO:0000256" key="5">
    <source>
        <dbReference type="ARBA" id="ARBA00023128"/>
    </source>
</evidence>
<dbReference type="GO" id="GO:0006465">
    <property type="term" value="P:signal peptide processing"/>
    <property type="evidence" value="ECO:0007669"/>
    <property type="project" value="InterPro"/>
</dbReference>
<feature type="domain" description="Peptidase S26" evidence="9">
    <location>
        <begin position="186"/>
        <end position="228"/>
    </location>
</feature>
<dbReference type="PROSITE" id="PS00761">
    <property type="entry name" value="SPASE_I_3"/>
    <property type="match status" value="1"/>
</dbReference>
<dbReference type="CDD" id="cd06530">
    <property type="entry name" value="S26_SPase_I"/>
    <property type="match status" value="1"/>
</dbReference>
<name>A0AA39HYB0_9BILA</name>
<keyword evidence="6" id="KW-0472">Membrane</keyword>
<reference evidence="10" key="1">
    <citation type="submission" date="2023-06" db="EMBL/GenBank/DDBJ databases">
        <title>Genomic analysis of the entomopathogenic nematode Steinernema hermaphroditum.</title>
        <authorList>
            <person name="Schwarz E.M."/>
            <person name="Heppert J.K."/>
            <person name="Baniya A."/>
            <person name="Schwartz H.T."/>
            <person name="Tan C.-H."/>
            <person name="Antoshechkin I."/>
            <person name="Sternberg P.W."/>
            <person name="Goodrich-Blair H."/>
            <person name="Dillman A.R."/>
        </authorList>
    </citation>
    <scope>NUCLEOTIDE SEQUENCE</scope>
    <source>
        <strain evidence="10">PS9179</strain>
        <tissue evidence="10">Whole animal</tissue>
    </source>
</reference>
<dbReference type="Proteomes" id="UP001175271">
    <property type="component" value="Unassembled WGS sequence"/>
</dbReference>
<dbReference type="GO" id="GO:0042720">
    <property type="term" value="C:mitochondrial inner membrane peptidase complex"/>
    <property type="evidence" value="ECO:0007669"/>
    <property type="project" value="TreeGrafter"/>
</dbReference>
<evidence type="ECO:0000256" key="7">
    <source>
        <dbReference type="ARBA" id="ARBA00032718"/>
    </source>
</evidence>
<keyword evidence="11" id="KW-1185">Reference proteome</keyword>
<dbReference type="InterPro" id="IPR019533">
    <property type="entry name" value="Peptidase_S26"/>
</dbReference>
<sequence length="276" mass="31367">MSRILRRIAAVSACAFAGLTAYGLHRTSTPYEDREFEAQFPELKKEFEWARQNTPWPGSRYAVFNRVYRASLHLLVSKEECIQQMRKLFDDKISEEDVQKLGSLWWYIELYQSPALMFRFGIGQCMSPTILNGSVLIQRRLVNPQQEVRVGDLVGYRIPIIGYLLDSAQKRVVAIGPATVYNGLKRCDEHVPKGKVYVMGDNRKVSFDSRYHGPVKLSALECKLVAVYQPGFKHDFTLVKDQPPQPKPQPQQSFGKTLLSCGACVLFLCALCHSSD</sequence>
<comment type="subcellular location">
    <subcellularLocation>
        <location evidence="1">Mitochondrion inner membrane</location>
    </subcellularLocation>
</comment>
<dbReference type="PANTHER" id="PTHR12383">
    <property type="entry name" value="PROTEASE FAMILY S26 MITOCHONDRIAL INNER MEMBRANE PROTEASE-RELATED"/>
    <property type="match status" value="1"/>
</dbReference>
<evidence type="ECO:0000256" key="6">
    <source>
        <dbReference type="ARBA" id="ARBA00023136"/>
    </source>
</evidence>
<dbReference type="Pfam" id="PF10502">
    <property type="entry name" value="Peptidase_S26"/>
    <property type="match status" value="1"/>
</dbReference>
<dbReference type="InterPro" id="IPR036286">
    <property type="entry name" value="LexA/Signal_pep-like_sf"/>
</dbReference>
<dbReference type="PANTHER" id="PTHR12383:SF16">
    <property type="entry name" value="MITOCHONDRIAL INNER MEMBRANE PROTEASE SUBUNIT 1"/>
    <property type="match status" value="1"/>
</dbReference>
<evidence type="ECO:0000256" key="8">
    <source>
        <dbReference type="ARBA" id="ARBA00038445"/>
    </source>
</evidence>
<comment type="similarity">
    <text evidence="8">Belongs to the peptidase S26 family. IMP1 subfamily.</text>
</comment>
<protein>
    <recommendedName>
        <fullName evidence="7">IMP2-like protein</fullName>
    </recommendedName>
</protein>
<evidence type="ECO:0000313" key="10">
    <source>
        <dbReference type="EMBL" id="KAK0413576.1"/>
    </source>
</evidence>
<evidence type="ECO:0000256" key="1">
    <source>
        <dbReference type="ARBA" id="ARBA00004273"/>
    </source>
</evidence>
<evidence type="ECO:0000259" key="9">
    <source>
        <dbReference type="Pfam" id="PF10502"/>
    </source>
</evidence>
<proteinExistence type="inferred from homology"/>
<organism evidence="10 11">
    <name type="scientific">Steinernema hermaphroditum</name>
    <dbReference type="NCBI Taxonomy" id="289476"/>
    <lineage>
        <taxon>Eukaryota</taxon>
        <taxon>Metazoa</taxon>
        <taxon>Ecdysozoa</taxon>
        <taxon>Nematoda</taxon>
        <taxon>Chromadorea</taxon>
        <taxon>Rhabditida</taxon>
        <taxon>Tylenchina</taxon>
        <taxon>Panagrolaimomorpha</taxon>
        <taxon>Strongyloidoidea</taxon>
        <taxon>Steinernematidae</taxon>
        <taxon>Steinernema</taxon>
    </lineage>
</organism>
<evidence type="ECO:0000256" key="2">
    <source>
        <dbReference type="ARBA" id="ARBA00011805"/>
    </source>
</evidence>
<dbReference type="Gene3D" id="2.10.109.10">
    <property type="entry name" value="Umud Fragment, subunit A"/>
    <property type="match status" value="1"/>
</dbReference>